<dbReference type="Gene3D" id="2.30.42.10">
    <property type="match status" value="1"/>
</dbReference>
<dbReference type="InterPro" id="IPR007963">
    <property type="entry name" value="Peptidase_M61_catalytic"/>
</dbReference>
<dbReference type="Pfam" id="PF05299">
    <property type="entry name" value="Peptidase_M61"/>
    <property type="match status" value="1"/>
</dbReference>
<dbReference type="InterPro" id="IPR024191">
    <property type="entry name" value="Peptidase_M61"/>
</dbReference>
<dbReference type="SMART" id="SM00228">
    <property type="entry name" value="PDZ"/>
    <property type="match status" value="1"/>
</dbReference>
<dbReference type="Gene3D" id="1.10.390.10">
    <property type="entry name" value="Neutral Protease Domain 2"/>
    <property type="match status" value="1"/>
</dbReference>
<evidence type="ECO:0000259" key="1">
    <source>
        <dbReference type="PROSITE" id="PS50106"/>
    </source>
</evidence>
<dbReference type="EMBL" id="SIXI01000002">
    <property type="protein sequence ID" value="TBO32520.1"/>
    <property type="molecule type" value="Genomic_DNA"/>
</dbReference>
<dbReference type="InterPro" id="IPR001478">
    <property type="entry name" value="PDZ"/>
</dbReference>
<dbReference type="SUPFAM" id="SSF50156">
    <property type="entry name" value="PDZ domain-like"/>
    <property type="match status" value="1"/>
</dbReference>
<dbReference type="RefSeq" id="WP_130966732.1">
    <property type="nucleotide sequence ID" value="NZ_SIXI01000002.1"/>
</dbReference>
<proteinExistence type="predicted"/>
<dbReference type="PIRSF" id="PIRSF016493">
    <property type="entry name" value="Glycyl_aminpptds"/>
    <property type="match status" value="1"/>
</dbReference>
<dbReference type="InterPro" id="IPR027268">
    <property type="entry name" value="Peptidase_M4/M1_CTD_sf"/>
</dbReference>
<accession>A0A4Q9H4V0</accession>
<protein>
    <submittedName>
        <fullName evidence="2">M61 family peptidase</fullName>
    </submittedName>
</protein>
<evidence type="ECO:0000313" key="2">
    <source>
        <dbReference type="EMBL" id="TBO32520.1"/>
    </source>
</evidence>
<sequence length="613" mass="68166">MIDYRIDLSQAHAHRFVVTLKIARPQAETRVSLPVWIPGSYLVREFARHLNGLRAEQAGQPCAVVQQDKASWRVLANTDGRRGALTLHYEVYANDTSVRAAFLDSRRGFFNGTSVCLQVEGFENGPHALGLTGLPKGWQVATSLPAQGGKHRFEAPNYDELVDHPVELGTFWRDAFEVRGVTHELVVAGHHPKADLARLLKDTQAICEAEIGFWHGRRKPPFDRYVFMLNVVEDGYGGLEHRASTALICSRKDLPEQGDKQGIDARSEGYTTLLGLISHEYFHTWNVKRLKPREFAPYDYTRENYTRMLWFFEGFTSYYDDLLLLRAGLLSPAAYVKLLTKPVNQVLATPGRQHQSVAQASMDAWIRYYRMDENTANSTVSYYTKGSLVALCLDLSLRLCASVASPPVRGKAAASRQPSLDGVMARLWALQRPIEEADVAQALAAEADTLAPPSQPGVPGFADWQAWLQHLVHGTDELPLPALLKAFGVDWTAKPPSLTQQWGLRTTDKAGALVVGAVMRGSPAERAGLSAGDELLALNQWRVRKPDDLKQWLQPGQPQQLLVNRDQRLFTATLPEAVPEVQGWGQSVVLSLPPEDRLDGATLGRRAAWLKTC</sequence>
<dbReference type="Pfam" id="PF17820">
    <property type="entry name" value="PDZ_6"/>
    <property type="match status" value="1"/>
</dbReference>
<dbReference type="SUPFAM" id="SSF55486">
    <property type="entry name" value="Metalloproteases ('zincins'), catalytic domain"/>
    <property type="match status" value="1"/>
</dbReference>
<dbReference type="Gene3D" id="2.60.40.3650">
    <property type="match status" value="1"/>
</dbReference>
<feature type="domain" description="PDZ" evidence="1">
    <location>
        <begin position="503"/>
        <end position="539"/>
    </location>
</feature>
<organism evidence="2 3">
    <name type="scientific">Aquabacterium lacunae</name>
    <dbReference type="NCBI Taxonomy" id="2528630"/>
    <lineage>
        <taxon>Bacteria</taxon>
        <taxon>Pseudomonadati</taxon>
        <taxon>Pseudomonadota</taxon>
        <taxon>Betaproteobacteria</taxon>
        <taxon>Burkholderiales</taxon>
        <taxon>Aquabacterium</taxon>
    </lineage>
</organism>
<keyword evidence="3" id="KW-1185">Reference proteome</keyword>
<comment type="caution">
    <text evidence="2">The sequence shown here is derived from an EMBL/GenBank/DDBJ whole genome shotgun (WGS) entry which is preliminary data.</text>
</comment>
<dbReference type="InterPro" id="IPR036034">
    <property type="entry name" value="PDZ_sf"/>
</dbReference>
<reference evidence="2 3" key="1">
    <citation type="submission" date="2019-02" db="EMBL/GenBank/DDBJ databases">
        <title>Aquabacterium sp. strain KMB7.</title>
        <authorList>
            <person name="Chen W.-M."/>
        </authorList>
    </citation>
    <scope>NUCLEOTIDE SEQUENCE [LARGE SCALE GENOMIC DNA]</scope>
    <source>
        <strain evidence="2 3">KMB7</strain>
    </source>
</reference>
<dbReference type="PROSITE" id="PS50106">
    <property type="entry name" value="PDZ"/>
    <property type="match status" value="1"/>
</dbReference>
<dbReference type="OrthoDB" id="9778516at2"/>
<name>A0A4Q9H4V0_9BURK</name>
<evidence type="ECO:0000313" key="3">
    <source>
        <dbReference type="Proteomes" id="UP000292120"/>
    </source>
</evidence>
<dbReference type="InterPro" id="IPR040756">
    <property type="entry name" value="Peptidase_M61_N"/>
</dbReference>
<dbReference type="Pfam" id="PF17899">
    <property type="entry name" value="Peptidase_M61_N"/>
    <property type="match status" value="1"/>
</dbReference>
<dbReference type="InterPro" id="IPR041489">
    <property type="entry name" value="PDZ_6"/>
</dbReference>
<dbReference type="Proteomes" id="UP000292120">
    <property type="component" value="Unassembled WGS sequence"/>
</dbReference>
<gene>
    <name evidence="2" type="ORF">EYS42_04840</name>
</gene>
<dbReference type="AlphaFoldDB" id="A0A4Q9H4V0"/>